<feature type="compositionally biased region" description="Basic and acidic residues" evidence="13">
    <location>
        <begin position="552"/>
        <end position="561"/>
    </location>
</feature>
<comment type="function">
    <text evidence="11">Has a role in transcriptional regulation. Acts in parallel with the Ras/MAPK and the PI3K/PKB pathways in the control of cell identity and cellular growth. Essential for regulation of the cytoskeleton and cell growth but not for cell proliferation or growth rate. Required specifically for the microtubule-based basal transport of lipid droplets. Plays a partially redundant function downstream of Raf in cell fate specification in the developing eye. Pair-rule protein that regulates embryonic cellularization, gastrulation and segmentation.</text>
</comment>
<feature type="compositionally biased region" description="Polar residues" evidence="13">
    <location>
        <begin position="181"/>
        <end position="191"/>
    </location>
</feature>
<feature type="compositionally biased region" description="Basic and acidic residues" evidence="13">
    <location>
        <begin position="107"/>
        <end position="133"/>
    </location>
</feature>
<dbReference type="GO" id="GO:0007366">
    <property type="term" value="P:periodic partitioning by pair rule gene"/>
    <property type="evidence" value="ECO:0007669"/>
    <property type="project" value="UniProtKB-KW"/>
</dbReference>
<feature type="compositionally biased region" description="Low complexity" evidence="13">
    <location>
        <begin position="955"/>
        <end position="984"/>
    </location>
</feature>
<feature type="region of interest" description="Disordered" evidence="13">
    <location>
        <begin position="939"/>
        <end position="1011"/>
    </location>
</feature>
<keyword evidence="5" id="KW-0597">Phosphoprotein</keyword>
<feature type="compositionally biased region" description="Polar residues" evidence="13">
    <location>
        <begin position="655"/>
        <end position="672"/>
    </location>
</feature>
<feature type="region of interest" description="Disordered" evidence="13">
    <location>
        <begin position="1167"/>
        <end position="1188"/>
    </location>
</feature>
<evidence type="ECO:0000256" key="6">
    <source>
        <dbReference type="ARBA" id="ARBA00022788"/>
    </source>
</evidence>
<evidence type="ECO:0000256" key="5">
    <source>
        <dbReference type="ARBA" id="ARBA00022553"/>
    </source>
</evidence>
<keyword evidence="6" id="KW-0562">Pair-rule protein</keyword>
<evidence type="ECO:0000256" key="11">
    <source>
        <dbReference type="ARBA" id="ARBA00024653"/>
    </source>
</evidence>
<feature type="region of interest" description="Disordered" evidence="13">
    <location>
        <begin position="179"/>
        <end position="213"/>
    </location>
</feature>
<feature type="compositionally biased region" description="Acidic residues" evidence="13">
    <location>
        <begin position="988"/>
        <end position="1001"/>
    </location>
</feature>
<protein>
    <recommendedName>
        <fullName evidence="3">AF4/FMR2 family member lilli</fullName>
    </recommendedName>
    <alternativeName>
        <fullName evidence="12">Protein lilliputian</fullName>
    </alternativeName>
</protein>
<comment type="subcellular location">
    <subcellularLocation>
        <location evidence="1">Nucleus</location>
    </subcellularLocation>
</comment>
<dbReference type="InterPro" id="IPR043640">
    <property type="entry name" value="AF4/FMR2_CHD"/>
</dbReference>
<dbReference type="EMBL" id="JBJQND010000004">
    <property type="protein sequence ID" value="KAL3880315.1"/>
    <property type="molecule type" value="Genomic_DNA"/>
</dbReference>
<keyword evidence="7" id="KW-0805">Transcription regulation</keyword>
<proteinExistence type="inferred from homology"/>
<feature type="region of interest" description="Disordered" evidence="13">
    <location>
        <begin position="1336"/>
        <end position="1399"/>
    </location>
</feature>
<evidence type="ECO:0000256" key="13">
    <source>
        <dbReference type="SAM" id="MobiDB-lite"/>
    </source>
</evidence>
<keyword evidence="17" id="KW-1185">Reference proteome</keyword>
<dbReference type="Proteomes" id="UP001634394">
    <property type="component" value="Unassembled WGS sequence"/>
</dbReference>
<evidence type="ECO:0000256" key="4">
    <source>
        <dbReference type="ARBA" id="ARBA00022473"/>
    </source>
</evidence>
<evidence type="ECO:0000256" key="2">
    <source>
        <dbReference type="ARBA" id="ARBA00007354"/>
    </source>
</evidence>
<feature type="compositionally biased region" description="Basic and acidic residues" evidence="13">
    <location>
        <begin position="1002"/>
        <end position="1011"/>
    </location>
</feature>
<feature type="region of interest" description="Disordered" evidence="13">
    <location>
        <begin position="436"/>
        <end position="586"/>
    </location>
</feature>
<feature type="region of interest" description="Disordered" evidence="13">
    <location>
        <begin position="1040"/>
        <end position="1152"/>
    </location>
</feature>
<dbReference type="PANTHER" id="PTHR10528">
    <property type="entry name" value="AF4/FMR2 FAMILY MEMBER"/>
    <property type="match status" value="1"/>
</dbReference>
<feature type="compositionally biased region" description="Basic and acidic residues" evidence="13">
    <location>
        <begin position="1088"/>
        <end position="1120"/>
    </location>
</feature>
<keyword evidence="9" id="KW-0804">Transcription</keyword>
<feature type="compositionally biased region" description="Acidic residues" evidence="13">
    <location>
        <begin position="535"/>
        <end position="551"/>
    </location>
</feature>
<sequence length="1477" mass="163779">MSDPNSLTTAELKELSRKLREAQVRTNSDDECGPNSARKNLFQSPIKKAVSSDKQKEIDNMIGISYEGFYNVLETGGKAMRLVGISTPTPKDVLDIPFSFPTSNSRDNSRRKDELHKEKLRKEDIHSNKRPFDKSNLTMHTLHGVTVKHIDKIDKSNVEKSDVTPLSSHVITVKSIDKSDVTQPISHSSTGKGVDKMDLAPMSSGKTLDKSDATQSISYSITSKSVDKLDVPQPNFDCITAKNVEESELSSRTSKSVRRSGSHSSSRASHSGKERSSSPNNHRPQKTSPNPCPSKLLKSDAVNKVSISKSHGSGSHHGNKSPEDLTGIQPVRESLADLKLLSSDSKDTDSRNIHNKTLEPLSMSKPPNGLVPHQSKPKPKLNIPEKPDVEDILMEMAHIQTPLTRINTPLKEKSLNFETKPRDNVFSTFEPLLPLPEIDEPCLPKNPSREEEKEEHMGEIESKANTERYVTVEPTAPITVNEEASTGTSSHVTAVKHPTTAPVKERRRKMSDSSESSSGESDSSSASGSDSDSPTSDDDDDDDDDDEEEKTEENKREEKVKPASPFLVATTLSPPSPTEGKPQQAKWSLSKYLPQYKNRLFSAPMSDTRTVIDGESNIATKVDTENSKVSERNPLSNETLNLGISKRIYRNSCSSVELSPDARSTTSNSSTKPGRKPSAKHTPNHHTSEKMLEEKSISLNNQYVSPKRTPLSSKNGSAPTKELNRGKQEKGSRTPRTNRMRKGNKSPKRILSKEIIDSDSSSSDSAEEKPVVVTKSEPQTVVIPMKCIPLTKSSSVSSESSVEEERMEKGYGNDSKVDQSEEADSSIQEVLSKSMKSPFISKPSPLEVYVQETNQWEPKECDINSSQQKDQFDMSGSLSKNESIDDIFTKTANSFNLLSPIPHDGPDSVFKRPPDKKPSIIVQLSLELIQSFLQNVNIEGIKSPTPNSPTKMDLSSSSSSDSSSSDSSSSDSSSSDSSDSSSDSVCSDMEEGQIKDEEEEVENKMEESEKSLLEYSLKESFKPEPISPLRDPHVNFASVETVSHFSPQKTNSSPAKERLHEKRKLDINRHEDAKRRKSEPSRSPLKFSGEEIPEKEKNSHEDDRKWDRKHPDRLSERRGSGESISSHKSQKDRQIKKLKAHKNATPNQEAEVTVKQKLVEISKPPTAVAVPPQQNGMAHLPSSSTPSRLEASSQVKGQAGWPPRLAHWREDGKLESYDIYYARAKELKSHADSTVDILQKHLLLMEAALNFIQCAYVMERDHVPDPIKLYGETLRFVHHRCRFHSNLESDANDREKKLSVLSYRIQSMLNLKLFKKNEALKLKRVLDDYHKNFQNATSKPVSGVPAPSPIQNKSSTGTPSPMSPTASPATSICSEMSQGSDPTPSKIPNGSGPISTPHATVNLPQRIHSVIQQYVNMTNSVLMCHDLWDQANTMASAPDIRDFFAQLEYKCGILTRDSSMMDLVYYVKEALKTLQPT</sequence>
<feature type="compositionally biased region" description="Polar residues" evidence="13">
    <location>
        <begin position="279"/>
        <end position="289"/>
    </location>
</feature>
<comment type="caution">
    <text evidence="15">The sequence shown here is derived from an EMBL/GenBank/DDBJ whole genome shotgun (WGS) entry which is preliminary data.</text>
</comment>
<feature type="region of interest" description="Disordered" evidence="13">
    <location>
        <begin position="655"/>
        <end position="690"/>
    </location>
</feature>
<feature type="region of interest" description="Disordered" evidence="13">
    <location>
        <begin position="96"/>
        <end position="135"/>
    </location>
</feature>
<evidence type="ECO:0000259" key="14">
    <source>
        <dbReference type="Pfam" id="PF18876"/>
    </source>
</evidence>
<feature type="compositionally biased region" description="Low complexity" evidence="13">
    <location>
        <begin position="513"/>
        <end position="534"/>
    </location>
</feature>
<evidence type="ECO:0000256" key="8">
    <source>
        <dbReference type="ARBA" id="ARBA00023125"/>
    </source>
</evidence>
<feature type="region of interest" description="Disordered" evidence="13">
    <location>
        <begin position="245"/>
        <end position="327"/>
    </location>
</feature>
<feature type="compositionally biased region" description="Basic and acidic residues" evidence="13">
    <location>
        <begin position="803"/>
        <end position="819"/>
    </location>
</feature>
<feature type="compositionally biased region" description="Low complexity" evidence="13">
    <location>
        <begin position="1354"/>
        <end position="1371"/>
    </location>
</feature>
<evidence type="ECO:0000256" key="9">
    <source>
        <dbReference type="ARBA" id="ARBA00023163"/>
    </source>
</evidence>
<keyword evidence="8" id="KW-0238">DNA-binding</keyword>
<dbReference type="InterPro" id="IPR007797">
    <property type="entry name" value="AF4/FMR2"/>
</dbReference>
<dbReference type="EMBL" id="JBJQND010000004">
    <property type="protein sequence ID" value="KAL3880326.1"/>
    <property type="molecule type" value="Genomic_DNA"/>
</dbReference>
<feature type="compositionally biased region" description="Polar residues" evidence="13">
    <location>
        <begin position="482"/>
        <end position="492"/>
    </location>
</feature>
<feature type="compositionally biased region" description="Basic and acidic residues" evidence="13">
    <location>
        <begin position="722"/>
        <end position="732"/>
    </location>
</feature>
<evidence type="ECO:0000313" key="17">
    <source>
        <dbReference type="Proteomes" id="UP001634394"/>
    </source>
</evidence>
<dbReference type="Pfam" id="PF18876">
    <property type="entry name" value="AFF4_CHD"/>
    <property type="match status" value="1"/>
</dbReference>
<feature type="compositionally biased region" description="Polar residues" evidence="13">
    <location>
        <begin position="704"/>
        <end position="718"/>
    </location>
</feature>
<feature type="compositionally biased region" description="Basic residues" evidence="13">
    <location>
        <begin position="736"/>
        <end position="750"/>
    </location>
</feature>
<feature type="region of interest" description="Disordered" evidence="13">
    <location>
        <begin position="341"/>
        <end position="383"/>
    </location>
</feature>
<reference evidence="15 17" key="1">
    <citation type="submission" date="2024-11" db="EMBL/GenBank/DDBJ databases">
        <title>Chromosome-level genome assembly of the freshwater bivalve Anodonta woodiana.</title>
        <authorList>
            <person name="Chen X."/>
        </authorList>
    </citation>
    <scope>NUCLEOTIDE SEQUENCE [LARGE SCALE GENOMIC DNA]</scope>
    <source>
        <strain evidence="15">MN2024</strain>
        <tissue evidence="15">Gills</tissue>
    </source>
</reference>
<accession>A0ABD3X618</accession>
<dbReference type="GO" id="GO:0003677">
    <property type="term" value="F:DNA binding"/>
    <property type="evidence" value="ECO:0007669"/>
    <property type="project" value="UniProtKB-KW"/>
</dbReference>
<feature type="compositionally biased region" description="Polar residues" evidence="13">
    <location>
        <begin position="1172"/>
        <end position="1188"/>
    </location>
</feature>
<feature type="compositionally biased region" description="Low complexity" evidence="13">
    <location>
        <begin position="304"/>
        <end position="313"/>
    </location>
</feature>
<gene>
    <name evidence="15" type="ORF">ACJMK2_032563</name>
    <name evidence="16" type="ORF">ACJMK2_032574</name>
</gene>
<feature type="compositionally biased region" description="Polar residues" evidence="13">
    <location>
        <begin position="944"/>
        <end position="954"/>
    </location>
</feature>
<feature type="region of interest" description="Disordered" evidence="13">
    <location>
        <begin position="704"/>
        <end position="775"/>
    </location>
</feature>
<evidence type="ECO:0000313" key="15">
    <source>
        <dbReference type="EMBL" id="KAL3880315.1"/>
    </source>
</evidence>
<keyword evidence="4" id="KW-0217">Developmental protein</keyword>
<feature type="compositionally biased region" description="Polar residues" evidence="13">
    <location>
        <begin position="1040"/>
        <end position="1054"/>
    </location>
</feature>
<feature type="compositionally biased region" description="Basic and acidic residues" evidence="13">
    <location>
        <begin position="1055"/>
        <end position="1080"/>
    </location>
</feature>
<name>A0ABD3X618_SINWO</name>
<dbReference type="PANTHER" id="PTHR10528:SF17">
    <property type="entry name" value="AF4_FMR2 FAMILY MEMBER LILLI"/>
    <property type="match status" value="1"/>
</dbReference>
<evidence type="ECO:0000256" key="10">
    <source>
        <dbReference type="ARBA" id="ARBA00023242"/>
    </source>
</evidence>
<feature type="compositionally biased region" description="Basic residues" evidence="13">
    <location>
        <begin position="673"/>
        <end position="684"/>
    </location>
</feature>
<keyword evidence="10" id="KW-0539">Nucleus</keyword>
<evidence type="ECO:0000256" key="3">
    <source>
        <dbReference type="ARBA" id="ARBA00021888"/>
    </source>
</evidence>
<organism evidence="15 17">
    <name type="scientific">Sinanodonta woodiana</name>
    <name type="common">Chinese pond mussel</name>
    <name type="synonym">Anodonta woodiana</name>
    <dbReference type="NCBI Taxonomy" id="1069815"/>
    <lineage>
        <taxon>Eukaryota</taxon>
        <taxon>Metazoa</taxon>
        <taxon>Spiralia</taxon>
        <taxon>Lophotrochozoa</taxon>
        <taxon>Mollusca</taxon>
        <taxon>Bivalvia</taxon>
        <taxon>Autobranchia</taxon>
        <taxon>Heteroconchia</taxon>
        <taxon>Palaeoheterodonta</taxon>
        <taxon>Unionida</taxon>
        <taxon>Unionoidea</taxon>
        <taxon>Unionidae</taxon>
        <taxon>Unioninae</taxon>
        <taxon>Sinanodonta</taxon>
    </lineage>
</organism>
<evidence type="ECO:0000256" key="7">
    <source>
        <dbReference type="ARBA" id="ARBA00023015"/>
    </source>
</evidence>
<feature type="region of interest" description="Disordered" evidence="13">
    <location>
        <begin position="792"/>
        <end position="829"/>
    </location>
</feature>
<feature type="compositionally biased region" description="Polar residues" evidence="13">
    <location>
        <begin position="1372"/>
        <end position="1399"/>
    </location>
</feature>
<evidence type="ECO:0000313" key="16">
    <source>
        <dbReference type="EMBL" id="KAL3880326.1"/>
    </source>
</evidence>
<feature type="compositionally biased region" description="Basic and acidic residues" evidence="13">
    <location>
        <begin position="447"/>
        <end position="466"/>
    </location>
</feature>
<dbReference type="GO" id="GO:0005634">
    <property type="term" value="C:nucleus"/>
    <property type="evidence" value="ECO:0007669"/>
    <property type="project" value="UniProtKB-SubCell"/>
</dbReference>
<evidence type="ECO:0000256" key="12">
    <source>
        <dbReference type="ARBA" id="ARBA00032149"/>
    </source>
</evidence>
<evidence type="ECO:0000256" key="1">
    <source>
        <dbReference type="ARBA" id="ARBA00004123"/>
    </source>
</evidence>
<comment type="similarity">
    <text evidence="2">Belongs to the AF4 family.</text>
</comment>
<feature type="region of interest" description="Disordered" evidence="13">
    <location>
        <begin position="20"/>
        <end position="53"/>
    </location>
</feature>
<feature type="domain" description="AF4/FMR2 C-terminal homology" evidence="14">
    <location>
        <begin position="1211"/>
        <end position="1475"/>
    </location>
</feature>